<evidence type="ECO:0000313" key="4">
    <source>
        <dbReference type="Proteomes" id="UP000003704"/>
    </source>
</evidence>
<feature type="signal peptide" evidence="1">
    <location>
        <begin position="1"/>
        <end position="22"/>
    </location>
</feature>
<dbReference type="EMBL" id="AKGD01000001">
    <property type="protein sequence ID" value="EIT71436.1"/>
    <property type="molecule type" value="Genomic_DNA"/>
</dbReference>
<reference evidence="3 4" key="1">
    <citation type="journal article" date="2012" name="J. Bacteriol.">
        <title>Genome Sequence of n-Alkane-Degrading Hydrocarboniphaga effusa Strain AP103T (ATCC BAA-332T).</title>
        <authorList>
            <person name="Chang H.K."/>
            <person name="Zylstra G.J."/>
            <person name="Chae J.C."/>
        </authorList>
    </citation>
    <scope>NUCLEOTIDE SEQUENCE [LARGE SCALE GENOMIC DNA]</scope>
    <source>
        <strain evidence="3 4">AP103</strain>
    </source>
</reference>
<dbReference type="InterPro" id="IPR007055">
    <property type="entry name" value="BON_dom"/>
</dbReference>
<protein>
    <recommendedName>
        <fullName evidence="2">BON domain-containing protein</fullName>
    </recommendedName>
</protein>
<dbReference type="Proteomes" id="UP000003704">
    <property type="component" value="Unassembled WGS sequence"/>
</dbReference>
<keyword evidence="1" id="KW-0732">Signal</keyword>
<feature type="domain" description="BON" evidence="2">
    <location>
        <begin position="52"/>
        <end position="119"/>
    </location>
</feature>
<gene>
    <name evidence="3" type="ORF">WQQ_15730</name>
</gene>
<dbReference type="AlphaFoldDB" id="I8I547"/>
<keyword evidence="4" id="KW-1185">Reference proteome</keyword>
<evidence type="ECO:0000259" key="2">
    <source>
        <dbReference type="PROSITE" id="PS50914"/>
    </source>
</evidence>
<feature type="chain" id="PRO_5003713478" description="BON domain-containing protein" evidence="1">
    <location>
        <begin position="23"/>
        <end position="119"/>
    </location>
</feature>
<organism evidence="3 4">
    <name type="scientific">Hydrocarboniphaga effusa AP103</name>
    <dbReference type="NCBI Taxonomy" id="1172194"/>
    <lineage>
        <taxon>Bacteria</taxon>
        <taxon>Pseudomonadati</taxon>
        <taxon>Pseudomonadota</taxon>
        <taxon>Gammaproteobacteria</taxon>
        <taxon>Nevskiales</taxon>
        <taxon>Nevskiaceae</taxon>
        <taxon>Hydrocarboniphaga</taxon>
    </lineage>
</organism>
<name>I8I547_9GAMM</name>
<comment type="caution">
    <text evidence="3">The sequence shown here is derived from an EMBL/GenBank/DDBJ whole genome shotgun (WGS) entry which is preliminary data.</text>
</comment>
<accession>I8I547</accession>
<dbReference type="STRING" id="1172194.WQQ_15730"/>
<proteinExistence type="predicted"/>
<dbReference type="PROSITE" id="PS50914">
    <property type="entry name" value="BON"/>
    <property type="match status" value="1"/>
</dbReference>
<sequence>MIRSTLQAATLALAALALPAMAQDDSPIQGFEARSPRVEVVQDFTPFKMSEADLAITREVIAVLEADPLLKGNIRVSTLNGVVMLAGTVKSVPMIYRAVELSRKISNVHQVETNELWRG</sequence>
<evidence type="ECO:0000313" key="3">
    <source>
        <dbReference type="EMBL" id="EIT71436.1"/>
    </source>
</evidence>
<evidence type="ECO:0000256" key="1">
    <source>
        <dbReference type="SAM" id="SignalP"/>
    </source>
</evidence>
<dbReference type="Pfam" id="PF04972">
    <property type="entry name" value="BON"/>
    <property type="match status" value="1"/>
</dbReference>